<dbReference type="AlphaFoldDB" id="A0A0F4GHP2"/>
<dbReference type="EMBL" id="LAFY01000607">
    <property type="protein sequence ID" value="KJX96537.1"/>
    <property type="molecule type" value="Genomic_DNA"/>
</dbReference>
<comment type="caution">
    <text evidence="2">The sequence shown here is derived from an EMBL/GenBank/DDBJ whole genome shotgun (WGS) entry which is preliminary data.</text>
</comment>
<dbReference type="STRING" id="1047168.A0A0F4GHP2"/>
<evidence type="ECO:0000313" key="2">
    <source>
        <dbReference type="EMBL" id="KJX96537.1"/>
    </source>
</evidence>
<protein>
    <submittedName>
        <fullName evidence="2">Uncharacterized protein</fullName>
    </submittedName>
</protein>
<dbReference type="OrthoDB" id="4364812at2759"/>
<dbReference type="Proteomes" id="UP000033647">
    <property type="component" value="Unassembled WGS sequence"/>
</dbReference>
<sequence length="539" mass="55232">MGNGISFEASDLTGAVTLGQGIVTSYGFKLPTRWLLGSLLRSHSALPVATQPILTFPVSVPGGAADVTTTSVVTCTPFNNGVLPTSAVVTNQLTCGISNTPIAPGRVTVNFRRSNGGQFIFSTTYVFSVASAASVTTSTSTATTTTTVDTTVGSTTVTDTTYLATIPVTPTTTLTGASSTIYVSCSTDTTSPTTTTGTATNSGTTTSDSATADPGTPGTDSSSTASGTATTASSLSSTTSGTATANPETTETSSSATSSQSSSSASGTATADPETTTATSISTSSSILSPKPYSSPSSSTSCTASNAKPYPTTLTKVIKTITKTACKANTAALYPRQNTATDVLAAGFGGPDFTFSGGNNVATITSVTTSTATASRVTTDGTDTVVVTSPLTTSTVTTTTVTEDERTVSTPVATKLSDHAHFDHNAQTEPPWKLSGHAHFDHNAQTEPPWGSLALDAFLIDNWTASLDLSDAEQRLTPVREYLEIGSLGRNQYAEKVRRGSDWKPNDAEVELILSPSRPPAMRAAAEKLKGRYNGHEPI</sequence>
<evidence type="ECO:0000313" key="3">
    <source>
        <dbReference type="Proteomes" id="UP000033647"/>
    </source>
</evidence>
<feature type="compositionally biased region" description="Low complexity" evidence="1">
    <location>
        <begin position="186"/>
        <end position="305"/>
    </location>
</feature>
<gene>
    <name evidence="2" type="ORF">TI39_contig615g00009</name>
</gene>
<feature type="region of interest" description="Disordered" evidence="1">
    <location>
        <begin position="186"/>
        <end position="306"/>
    </location>
</feature>
<accession>A0A0F4GHP2</accession>
<proteinExistence type="predicted"/>
<evidence type="ECO:0000256" key="1">
    <source>
        <dbReference type="SAM" id="MobiDB-lite"/>
    </source>
</evidence>
<keyword evidence="3" id="KW-1185">Reference proteome</keyword>
<reference evidence="2 3" key="1">
    <citation type="submission" date="2015-03" db="EMBL/GenBank/DDBJ databases">
        <title>RNA-seq based gene annotation and comparative genomics of four Zymoseptoria species reveal species-specific pathogenicity related genes and transposable element activity.</title>
        <authorList>
            <person name="Grandaubert J."/>
            <person name="Bhattacharyya A."/>
            <person name="Stukenbrock E.H."/>
        </authorList>
    </citation>
    <scope>NUCLEOTIDE SEQUENCE [LARGE SCALE GENOMIC DNA]</scope>
    <source>
        <strain evidence="2 3">Zb18110</strain>
    </source>
</reference>
<name>A0A0F4GHP2_9PEZI</name>
<organism evidence="2 3">
    <name type="scientific">Zymoseptoria brevis</name>
    <dbReference type="NCBI Taxonomy" id="1047168"/>
    <lineage>
        <taxon>Eukaryota</taxon>
        <taxon>Fungi</taxon>
        <taxon>Dikarya</taxon>
        <taxon>Ascomycota</taxon>
        <taxon>Pezizomycotina</taxon>
        <taxon>Dothideomycetes</taxon>
        <taxon>Dothideomycetidae</taxon>
        <taxon>Mycosphaerellales</taxon>
        <taxon>Mycosphaerellaceae</taxon>
        <taxon>Zymoseptoria</taxon>
    </lineage>
</organism>